<dbReference type="AlphaFoldDB" id="A0A8T1S2Y2"/>
<reference evidence="1 2" key="1">
    <citation type="journal article" date="2020" name="G3 (Bethesda)">
        <title>Draft Genome of the Common Snapping Turtle, Chelydra serpentina, a Model for Phenotypic Plasticity in Reptiles.</title>
        <authorList>
            <person name="Das D."/>
            <person name="Singh S.K."/>
            <person name="Bierstedt J."/>
            <person name="Erickson A."/>
            <person name="Galli G.L.J."/>
            <person name="Crossley D.A. 2nd"/>
            <person name="Rhen T."/>
        </authorList>
    </citation>
    <scope>NUCLEOTIDE SEQUENCE [LARGE SCALE GENOMIC DNA]</scope>
    <source>
        <strain evidence="1">KW</strain>
    </source>
</reference>
<sequence length="184" mass="21500">MGEIKMPVPQFEDHKWMRDLAFLVDVTQELNILNLKLKVPGQLVTAVYDNVRAFTAKLKLWKNQISQGNFPACKSLVEELGSEIQFSGSEYTTKLDLLLQKFDQRFADFRKHKESFNMFANPFSVDVDLQMVLIDMQCNTSLKTKFRRTKDVTDFFRQLPPSFPNLCKTFRKIMSLFGSTYIYE</sequence>
<dbReference type="EMBL" id="JAHGAV010000954">
    <property type="protein sequence ID" value="KAG6923188.1"/>
    <property type="molecule type" value="Genomic_DNA"/>
</dbReference>
<dbReference type="Proteomes" id="UP000765507">
    <property type="component" value="Unassembled WGS sequence"/>
</dbReference>
<feature type="non-terminal residue" evidence="1">
    <location>
        <position position="184"/>
    </location>
</feature>
<proteinExistence type="predicted"/>
<comment type="caution">
    <text evidence="1">The sequence shown here is derived from an EMBL/GenBank/DDBJ whole genome shotgun (WGS) entry which is preliminary data.</text>
</comment>
<evidence type="ECO:0000313" key="1">
    <source>
        <dbReference type="EMBL" id="KAG6923188.1"/>
    </source>
</evidence>
<organism evidence="1 2">
    <name type="scientific">Chelydra serpentina</name>
    <name type="common">Snapping turtle</name>
    <name type="synonym">Testudo serpentina</name>
    <dbReference type="NCBI Taxonomy" id="8475"/>
    <lineage>
        <taxon>Eukaryota</taxon>
        <taxon>Metazoa</taxon>
        <taxon>Chordata</taxon>
        <taxon>Craniata</taxon>
        <taxon>Vertebrata</taxon>
        <taxon>Euteleostomi</taxon>
        <taxon>Archelosauria</taxon>
        <taxon>Testudinata</taxon>
        <taxon>Testudines</taxon>
        <taxon>Cryptodira</taxon>
        <taxon>Durocryptodira</taxon>
        <taxon>Americhelydia</taxon>
        <taxon>Chelydroidea</taxon>
        <taxon>Chelydridae</taxon>
        <taxon>Chelydra</taxon>
    </lineage>
</organism>
<dbReference type="PANTHER" id="PTHR45913">
    <property type="entry name" value="EPM2A-INTERACTING PROTEIN 1"/>
    <property type="match status" value="1"/>
</dbReference>
<protein>
    <submittedName>
        <fullName evidence="1">GTF2I repeat domain containing 2</fullName>
    </submittedName>
</protein>
<dbReference type="PANTHER" id="PTHR45913:SF5">
    <property type="entry name" value="GENERAL TRANSCRIPTION FACTOR II-I REPEAT DOMAIN-CONTAINING PROTEIN 2A-LIKE PROTEIN"/>
    <property type="match status" value="1"/>
</dbReference>
<name>A0A8T1S2Y2_CHESE</name>
<gene>
    <name evidence="1" type="ORF">G0U57_021302</name>
</gene>
<evidence type="ECO:0000313" key="2">
    <source>
        <dbReference type="Proteomes" id="UP000765507"/>
    </source>
</evidence>
<dbReference type="OrthoDB" id="10061052at2759"/>
<keyword evidence="2" id="KW-1185">Reference proteome</keyword>
<accession>A0A8T1S2Y2</accession>